<evidence type="ECO:0000313" key="2">
    <source>
        <dbReference type="EMBL" id="KPM41059.1"/>
    </source>
</evidence>
<name>A0A0P7BE80_9HYPO</name>
<evidence type="ECO:0000313" key="3">
    <source>
        <dbReference type="Proteomes" id="UP000050424"/>
    </source>
</evidence>
<dbReference type="EMBL" id="LKCW01000071">
    <property type="protein sequence ID" value="KPM41059.1"/>
    <property type="molecule type" value="Genomic_DNA"/>
</dbReference>
<accession>A0A0P7BE80</accession>
<evidence type="ECO:0000256" key="1">
    <source>
        <dbReference type="SAM" id="MobiDB-lite"/>
    </source>
</evidence>
<gene>
    <name evidence="2" type="ORF">AK830_g5476</name>
</gene>
<dbReference type="OrthoDB" id="5199007at2759"/>
<keyword evidence="3" id="KW-1185">Reference proteome</keyword>
<comment type="caution">
    <text evidence="2">The sequence shown here is derived from an EMBL/GenBank/DDBJ whole genome shotgun (WGS) entry which is preliminary data.</text>
</comment>
<protein>
    <submittedName>
        <fullName evidence="2">Uncharacterized protein</fullName>
    </submittedName>
</protein>
<dbReference type="Proteomes" id="UP000050424">
    <property type="component" value="Unassembled WGS sequence"/>
</dbReference>
<dbReference type="AlphaFoldDB" id="A0A0P7BE80"/>
<organism evidence="2 3">
    <name type="scientific">Neonectria ditissima</name>
    <dbReference type="NCBI Taxonomy" id="78410"/>
    <lineage>
        <taxon>Eukaryota</taxon>
        <taxon>Fungi</taxon>
        <taxon>Dikarya</taxon>
        <taxon>Ascomycota</taxon>
        <taxon>Pezizomycotina</taxon>
        <taxon>Sordariomycetes</taxon>
        <taxon>Hypocreomycetidae</taxon>
        <taxon>Hypocreales</taxon>
        <taxon>Nectriaceae</taxon>
        <taxon>Neonectria</taxon>
    </lineage>
</organism>
<sequence length="233" mass="25510">MSAIKDQSVVSVSEIKNVDTAEISSRAVNAAVEIFAINEGHASIPADQCPLEVLFSTLQKISATFKLDVDPELDLNCRKTLHRILQAVFDSDTQGFLEQETTSEVFAHLDAPQKARILAQAIAAATIIFQRLAETGRTITYGLLNREAQLFAESDQRALMQDAIEESPIFEQCKVKGDLSEAIKEAMQAEEAPSTPQPFASDDKVDFTFSSSAGHERPKNMGLPFGFTIMSIN</sequence>
<proteinExistence type="predicted"/>
<reference evidence="2 3" key="1">
    <citation type="submission" date="2015-09" db="EMBL/GenBank/DDBJ databases">
        <title>Draft genome of a European isolate of the apple canker pathogen Neonectria ditissima.</title>
        <authorList>
            <person name="Gomez-Cortecero A."/>
            <person name="Harrison R.J."/>
            <person name="Armitage A.D."/>
        </authorList>
    </citation>
    <scope>NUCLEOTIDE SEQUENCE [LARGE SCALE GENOMIC DNA]</scope>
    <source>
        <strain evidence="2 3">R09/05</strain>
    </source>
</reference>
<feature type="region of interest" description="Disordered" evidence="1">
    <location>
        <begin position="190"/>
        <end position="214"/>
    </location>
</feature>